<dbReference type="EMBL" id="CP000780">
    <property type="protein sequence ID" value="ABS55320.1"/>
    <property type="molecule type" value="Genomic_DNA"/>
</dbReference>
<dbReference type="OrthoDB" id="133743at2157"/>
<dbReference type="STRING" id="456442.Mboo_0802"/>
<evidence type="ECO:0000259" key="1">
    <source>
        <dbReference type="Pfam" id="PF15919"/>
    </source>
</evidence>
<dbReference type="GeneID" id="5410528"/>
<dbReference type="RefSeq" id="WP_012106344.1">
    <property type="nucleotide sequence ID" value="NC_009712.1"/>
</dbReference>
<organism evidence="2 3">
    <name type="scientific">Methanoregula boonei (strain DSM 21154 / JCM 14090 / 6A8)</name>
    <dbReference type="NCBI Taxonomy" id="456442"/>
    <lineage>
        <taxon>Archaea</taxon>
        <taxon>Methanobacteriati</taxon>
        <taxon>Methanobacteriota</taxon>
        <taxon>Stenosarchaea group</taxon>
        <taxon>Methanomicrobia</taxon>
        <taxon>Methanomicrobiales</taxon>
        <taxon>Methanoregulaceae</taxon>
        <taxon>Methanoregula</taxon>
    </lineage>
</organism>
<evidence type="ECO:0000313" key="2">
    <source>
        <dbReference type="EMBL" id="ABS55320.1"/>
    </source>
</evidence>
<name>A7I6F9_METB6</name>
<dbReference type="eggNOG" id="arCOG02411">
    <property type="taxonomic scope" value="Archaea"/>
</dbReference>
<protein>
    <recommendedName>
        <fullName evidence="1">HicB-like antitoxin of toxin-antitoxin system domain-containing protein</fullName>
    </recommendedName>
</protein>
<dbReference type="SUPFAM" id="SSF143100">
    <property type="entry name" value="TTHA1013/TTHA0281-like"/>
    <property type="match status" value="1"/>
</dbReference>
<gene>
    <name evidence="2" type="ordered locus">Mboo_0802</name>
</gene>
<dbReference type="Proteomes" id="UP000002408">
    <property type="component" value="Chromosome"/>
</dbReference>
<dbReference type="InterPro" id="IPR051404">
    <property type="entry name" value="TA_system_antitoxin"/>
</dbReference>
<dbReference type="HOGENOM" id="CLU_114047_2_2_2"/>
<accession>A7I6F9</accession>
<dbReference type="PANTHER" id="PTHR34504:SF2">
    <property type="entry name" value="UPF0150 PROTEIN SSL0259"/>
    <property type="match status" value="1"/>
</dbReference>
<evidence type="ECO:0000313" key="3">
    <source>
        <dbReference type="Proteomes" id="UP000002408"/>
    </source>
</evidence>
<dbReference type="InterPro" id="IPR035069">
    <property type="entry name" value="TTHA1013/TTHA0281-like"/>
</dbReference>
<feature type="domain" description="HicB-like antitoxin of toxin-antitoxin system" evidence="1">
    <location>
        <begin position="4"/>
        <end position="63"/>
    </location>
</feature>
<dbReference type="Pfam" id="PF15919">
    <property type="entry name" value="HicB_lk_antitox"/>
    <property type="match status" value="1"/>
</dbReference>
<dbReference type="Gene3D" id="3.30.160.250">
    <property type="match status" value="1"/>
</dbReference>
<reference evidence="3" key="1">
    <citation type="journal article" date="2015" name="Microbiology">
        <title>Genome of Methanoregula boonei 6A8 reveals adaptations to oligotrophic peatland environments.</title>
        <authorList>
            <person name="Braeuer S."/>
            <person name="Cadillo-Quiroz H."/>
            <person name="Kyrpides N."/>
            <person name="Woyke T."/>
            <person name="Goodwin L."/>
            <person name="Detter C."/>
            <person name="Podell S."/>
            <person name="Yavitt J.B."/>
            <person name="Zinder S.H."/>
        </authorList>
    </citation>
    <scope>NUCLEOTIDE SEQUENCE [LARGE SCALE GENOMIC DNA]</scope>
    <source>
        <strain evidence="3">DSM 21154 / JCM 14090 / 6A8</strain>
    </source>
</reference>
<dbReference type="KEGG" id="mbn:Mboo_0802"/>
<dbReference type="PANTHER" id="PTHR34504">
    <property type="entry name" value="ANTITOXIN HICB"/>
    <property type="match status" value="1"/>
</dbReference>
<proteinExistence type="predicted"/>
<dbReference type="AlphaFoldDB" id="A7I6F9"/>
<dbReference type="InterPro" id="IPR031807">
    <property type="entry name" value="HicB-like"/>
</dbReference>
<sequence>MVSYTVIIETGKHNCSAYCPDLPGVIATGRTQEETFENMKSAITFHLEGLLEDNQEIPTPVSKAKTIRISRKHLCETVPA</sequence>
<keyword evidence="3" id="KW-1185">Reference proteome</keyword>